<dbReference type="InterPro" id="IPR001258">
    <property type="entry name" value="NHL_repeat"/>
</dbReference>
<organism evidence="4">
    <name type="scientific">marine metagenome</name>
    <dbReference type="NCBI Taxonomy" id="408172"/>
    <lineage>
        <taxon>unclassified sequences</taxon>
        <taxon>metagenomes</taxon>
        <taxon>ecological metagenomes</taxon>
    </lineage>
</organism>
<dbReference type="InterPro" id="IPR011042">
    <property type="entry name" value="6-blade_b-propeller_TolB-like"/>
</dbReference>
<dbReference type="EMBL" id="UINC01001260">
    <property type="protein sequence ID" value="SUZ75805.1"/>
    <property type="molecule type" value="Genomic_DNA"/>
</dbReference>
<dbReference type="AlphaFoldDB" id="A0A381Q8Z0"/>
<evidence type="ECO:0008006" key="5">
    <source>
        <dbReference type="Google" id="ProtNLM"/>
    </source>
</evidence>
<evidence type="ECO:0000313" key="4">
    <source>
        <dbReference type="EMBL" id="SUZ75805.1"/>
    </source>
</evidence>
<sequence>MSFSERSIRVIPFAVVLTLLVGCVGTADEEMATATSADMPSFTAISSGFMLPPSGITGTPADNVTDPALRGLPNPNPTVIEDWGKLPNGREWGSTAGADIGPDGHVWAYDRCGGGLDGGCDTNLVDPIVKYHKDTGELLAAFGAGVFVTPHGLHVADDGNVWATDFAGNADGTKGHQVHKFSPTGELLMSLGTAGQPGSGPGQLNQPNDVITTPEGIIFVADGHSGQSARPGPGSTGRILKYTAEGEFLMEWGEIGIGPGEFRTPHALELDSRGRLFVADRGNHRIQIFDQNGNYLDSYYQFSRISGLFMTDDDMLYAIDSETSGGNHPGWATGIRIGSAHADVVTAFIPGHAYQERPWNTAGEGVAVDADGNVYGAEGPGSRPAVDGGLTKYVRQQ</sequence>
<accession>A0A381Q8Z0</accession>
<keyword evidence="1" id="KW-0732">Signal</keyword>
<reference evidence="4" key="1">
    <citation type="submission" date="2018-05" db="EMBL/GenBank/DDBJ databases">
        <authorList>
            <person name="Lanie J.A."/>
            <person name="Ng W.-L."/>
            <person name="Kazmierczak K.M."/>
            <person name="Andrzejewski T.M."/>
            <person name="Davidsen T.M."/>
            <person name="Wayne K.J."/>
            <person name="Tettelin H."/>
            <person name="Glass J.I."/>
            <person name="Rusch D."/>
            <person name="Podicherti R."/>
            <person name="Tsui H.-C.T."/>
            <person name="Winkler M.E."/>
        </authorList>
    </citation>
    <scope>NUCLEOTIDE SEQUENCE</scope>
</reference>
<dbReference type="SUPFAM" id="SSF101898">
    <property type="entry name" value="NHL repeat"/>
    <property type="match status" value="1"/>
</dbReference>
<dbReference type="PROSITE" id="PS51125">
    <property type="entry name" value="NHL"/>
    <property type="match status" value="2"/>
</dbReference>
<dbReference type="PROSITE" id="PS51257">
    <property type="entry name" value="PROKAR_LIPOPROTEIN"/>
    <property type="match status" value="1"/>
</dbReference>
<evidence type="ECO:0000256" key="1">
    <source>
        <dbReference type="ARBA" id="ARBA00022729"/>
    </source>
</evidence>
<gene>
    <name evidence="4" type="ORF">METZ01_LOCUS28659</name>
</gene>
<dbReference type="CDD" id="cd14958">
    <property type="entry name" value="NHL_PAL_like"/>
    <property type="match status" value="1"/>
</dbReference>
<keyword evidence="3" id="KW-0325">Glycoprotein</keyword>
<protein>
    <recommendedName>
        <fullName evidence="5">SMP-30/Gluconolactonase/LRE-like region domain-containing protein</fullName>
    </recommendedName>
</protein>
<dbReference type="Pfam" id="PF01436">
    <property type="entry name" value="NHL"/>
    <property type="match status" value="1"/>
</dbReference>
<proteinExistence type="predicted"/>
<name>A0A381Q8Z0_9ZZZZ</name>
<evidence type="ECO:0000256" key="2">
    <source>
        <dbReference type="ARBA" id="ARBA00022737"/>
    </source>
</evidence>
<keyword evidence="2" id="KW-0677">Repeat</keyword>
<dbReference type="PANTHER" id="PTHR10680">
    <property type="entry name" value="PEPTIDYL-GLYCINE ALPHA-AMIDATING MONOOXYGENASE"/>
    <property type="match status" value="1"/>
</dbReference>
<evidence type="ECO:0000256" key="3">
    <source>
        <dbReference type="ARBA" id="ARBA00023180"/>
    </source>
</evidence>
<dbReference type="Gene3D" id="2.120.10.30">
    <property type="entry name" value="TolB, C-terminal domain"/>
    <property type="match status" value="1"/>
</dbReference>